<dbReference type="GeneID" id="107763314"/>
<organism evidence="2 3">
    <name type="scientific">Nicotiana tabacum</name>
    <name type="common">Common tobacco</name>
    <dbReference type="NCBI Taxonomy" id="4097"/>
    <lineage>
        <taxon>Eukaryota</taxon>
        <taxon>Viridiplantae</taxon>
        <taxon>Streptophyta</taxon>
        <taxon>Embryophyta</taxon>
        <taxon>Tracheophyta</taxon>
        <taxon>Spermatophyta</taxon>
        <taxon>Magnoliopsida</taxon>
        <taxon>eudicotyledons</taxon>
        <taxon>Gunneridae</taxon>
        <taxon>Pentapetalae</taxon>
        <taxon>asterids</taxon>
        <taxon>lamiids</taxon>
        <taxon>Solanales</taxon>
        <taxon>Solanaceae</taxon>
        <taxon>Nicotianoideae</taxon>
        <taxon>Nicotianeae</taxon>
        <taxon>Nicotiana</taxon>
    </lineage>
</organism>
<dbReference type="STRING" id="4097.A0A1S3XBZ8"/>
<proteinExistence type="predicted"/>
<dbReference type="PaxDb" id="4097-A0A1S3XBZ8"/>
<dbReference type="KEGG" id="nta:107763314"/>
<reference evidence="2" key="1">
    <citation type="journal article" date="2014" name="Nat. Commun.">
        <title>The tobacco genome sequence and its comparison with those of tomato and potato.</title>
        <authorList>
            <person name="Sierro N."/>
            <person name="Battey J.N."/>
            <person name="Ouadi S."/>
            <person name="Bakaher N."/>
            <person name="Bovet L."/>
            <person name="Willig A."/>
            <person name="Goepfert S."/>
            <person name="Peitsch M.C."/>
            <person name="Ivanov N.V."/>
        </authorList>
    </citation>
    <scope>NUCLEOTIDE SEQUENCE [LARGE SCALE GENOMIC DNA]</scope>
</reference>
<evidence type="ECO:0000313" key="3">
    <source>
        <dbReference type="RefSeq" id="XP_016437278.1"/>
    </source>
</evidence>
<accession>A0A1S3XBZ8</accession>
<dbReference type="RefSeq" id="XP_016437278.1">
    <property type="nucleotide sequence ID" value="XM_016581792.2"/>
</dbReference>
<dbReference type="OMA" id="HNAANPI"/>
<evidence type="ECO:0000259" key="1">
    <source>
        <dbReference type="Pfam" id="PF00462"/>
    </source>
</evidence>
<dbReference type="PANTHER" id="PTHR45669">
    <property type="entry name" value="GLUTAREDOXIN DOMAIN-CONTAINING CYSTEINE-RICH PROTEIN CG12206-RELATED"/>
    <property type="match status" value="1"/>
</dbReference>
<dbReference type="Pfam" id="PF00462">
    <property type="entry name" value="Glutaredoxin"/>
    <property type="match status" value="1"/>
</dbReference>
<keyword evidence="2" id="KW-1185">Reference proteome</keyword>
<dbReference type="PANTHER" id="PTHR45669:SF17">
    <property type="entry name" value="GLUTAREDOXIN DOMAIN-CONTAINING PROTEIN"/>
    <property type="match status" value="1"/>
</dbReference>
<dbReference type="Pfam" id="PF23733">
    <property type="entry name" value="GRXCR1-2_C"/>
    <property type="match status" value="1"/>
</dbReference>
<gene>
    <name evidence="3" type="primary">LOC107763314</name>
</gene>
<dbReference type="Gene3D" id="3.40.30.10">
    <property type="entry name" value="Glutaredoxin"/>
    <property type="match status" value="1"/>
</dbReference>
<protein>
    <submittedName>
        <fullName evidence="3">Uncharacterized protein LOC107763314</fullName>
    </submittedName>
</protein>
<dbReference type="CDD" id="cd03031">
    <property type="entry name" value="GRX_GRX_like"/>
    <property type="match status" value="1"/>
</dbReference>
<dbReference type="OrthoDB" id="423313at2759"/>
<dbReference type="RefSeq" id="XP_016437278.1">
    <property type="nucleotide sequence ID" value="XM_016581792.1"/>
</dbReference>
<dbReference type="InterPro" id="IPR036249">
    <property type="entry name" value="Thioredoxin-like_sf"/>
</dbReference>
<sequence length="320" mass="36640">MFGLILRFSLYNFFDFYFNILSQELLPIHAIKIYYLNPEKEIDFEEIQVIMDRFRDDEHREIQKLKASILNRSMTVHTAVNPIEFPEKPVTYFYPSPPSIERNGSVKKLHSSSIGSMGSSFKGTVKKLCSLFESRKPSNLQPQSPTKHLKSFNSDSRVSSFSDFGIFLPGTEDSVVIYFTSLRGIRRTFEDCYTVRMILKSYRVKIDERDISMDSAYKKELQNVLGEKSVTLPQVFVKGKYIGGAEVIKQMNEVGELAKLLRGLPLRPPGYTCEGCGDVRFLPCSNCDGSRKYFDEDEAQLRRCPECNENGLVRCPLCCS</sequence>
<dbReference type="InterPro" id="IPR002109">
    <property type="entry name" value="Glutaredoxin"/>
</dbReference>
<dbReference type="SUPFAM" id="SSF52833">
    <property type="entry name" value="Thioredoxin-like"/>
    <property type="match status" value="1"/>
</dbReference>
<dbReference type="Proteomes" id="UP000790787">
    <property type="component" value="Chromosome 13"/>
</dbReference>
<evidence type="ECO:0000313" key="2">
    <source>
        <dbReference type="Proteomes" id="UP000790787"/>
    </source>
</evidence>
<name>A0A1S3XBZ8_TOBAC</name>
<feature type="domain" description="Glutaredoxin" evidence="1">
    <location>
        <begin position="176"/>
        <end position="242"/>
    </location>
</feature>
<dbReference type="PROSITE" id="PS51354">
    <property type="entry name" value="GLUTAREDOXIN_2"/>
    <property type="match status" value="1"/>
</dbReference>
<dbReference type="AlphaFoldDB" id="A0A1S3XBZ8"/>
<reference evidence="3" key="2">
    <citation type="submission" date="2025-08" db="UniProtKB">
        <authorList>
            <consortium name="RefSeq"/>
        </authorList>
    </citation>
    <scope>IDENTIFICATION</scope>
    <source>
        <tissue evidence="3">Leaf</tissue>
    </source>
</reference>